<feature type="domain" description="GIY-YIG" evidence="2">
    <location>
        <begin position="337"/>
        <end position="427"/>
    </location>
</feature>
<reference evidence="3 4" key="1">
    <citation type="submission" date="2017-01" db="EMBL/GenBank/DDBJ databases">
        <authorList>
            <person name="Varghese N."/>
            <person name="Submissions S."/>
        </authorList>
    </citation>
    <scope>NUCLEOTIDE SEQUENCE [LARGE SCALE GENOMIC DNA]</scope>
    <source>
        <strain evidence="3 4">DSM 2061</strain>
    </source>
</reference>
<evidence type="ECO:0000256" key="1">
    <source>
        <dbReference type="SAM" id="Phobius"/>
    </source>
</evidence>
<dbReference type="InterPro" id="IPR006141">
    <property type="entry name" value="Intein_N"/>
</dbReference>
<dbReference type="InterPro" id="IPR003587">
    <property type="entry name" value="Hint_dom_N"/>
</dbReference>
<dbReference type="PROSITE" id="PS50164">
    <property type="entry name" value="GIY_YIG"/>
    <property type="match status" value="1"/>
</dbReference>
<evidence type="ECO:0000259" key="2">
    <source>
        <dbReference type="PROSITE" id="PS50164"/>
    </source>
</evidence>
<evidence type="ECO:0000313" key="4">
    <source>
        <dbReference type="Proteomes" id="UP000185728"/>
    </source>
</evidence>
<dbReference type="SUPFAM" id="SSF51294">
    <property type="entry name" value="Hedgehog/intein (Hint) domain"/>
    <property type="match status" value="1"/>
</dbReference>
<protein>
    <submittedName>
        <fullName evidence="3">Intein C-terminal splicing region/intein N-terminal splicing region</fullName>
    </submittedName>
</protein>
<keyword evidence="1" id="KW-0812">Transmembrane</keyword>
<comment type="caution">
    <text evidence="3">The sequence shown here is derived from an EMBL/GenBank/DDBJ whole genome shotgun (WGS) entry which is preliminary data.</text>
</comment>
<dbReference type="Gene3D" id="2.170.16.10">
    <property type="entry name" value="Hedgehog/Intein (Hint) domain"/>
    <property type="match status" value="1"/>
</dbReference>
<keyword evidence="1" id="KW-0472">Membrane</keyword>
<dbReference type="EMBL" id="FTOB01000007">
    <property type="protein sequence ID" value="SIT01129.1"/>
    <property type="molecule type" value="Genomic_DNA"/>
</dbReference>
<dbReference type="InterPro" id="IPR030934">
    <property type="entry name" value="Intein_C"/>
</dbReference>
<dbReference type="NCBIfam" id="TIGR01443">
    <property type="entry name" value="intein_Cterm"/>
    <property type="match status" value="1"/>
</dbReference>
<dbReference type="Proteomes" id="UP000185728">
    <property type="component" value="Unassembled WGS sequence"/>
</dbReference>
<dbReference type="PROSITE" id="PS50817">
    <property type="entry name" value="INTEIN_N_TER"/>
    <property type="match status" value="1"/>
</dbReference>
<dbReference type="SMART" id="SM00306">
    <property type="entry name" value="HintN"/>
    <property type="match status" value="1"/>
</dbReference>
<organism evidence="3 4">
    <name type="scientific">Zobellia uliginosa</name>
    <dbReference type="NCBI Taxonomy" id="143224"/>
    <lineage>
        <taxon>Bacteria</taxon>
        <taxon>Pseudomonadati</taxon>
        <taxon>Bacteroidota</taxon>
        <taxon>Flavobacteriia</taxon>
        <taxon>Flavobacteriales</taxon>
        <taxon>Flavobacteriaceae</taxon>
        <taxon>Zobellia</taxon>
    </lineage>
</organism>
<dbReference type="PROSITE" id="PS50818">
    <property type="entry name" value="INTEIN_C_TER"/>
    <property type="match status" value="1"/>
</dbReference>
<evidence type="ECO:0000313" key="3">
    <source>
        <dbReference type="EMBL" id="SIT01129.1"/>
    </source>
</evidence>
<dbReference type="NCBIfam" id="TIGR01445">
    <property type="entry name" value="intein_Nterm"/>
    <property type="match status" value="1"/>
</dbReference>
<dbReference type="Pfam" id="PF07591">
    <property type="entry name" value="PT-HINT"/>
    <property type="match status" value="1"/>
</dbReference>
<proteinExistence type="predicted"/>
<dbReference type="CDD" id="cd00081">
    <property type="entry name" value="Hint"/>
    <property type="match status" value="1"/>
</dbReference>
<accession>A0ABY1L0X5</accession>
<gene>
    <name evidence="3" type="ORF">SAMN05421766_1074</name>
</gene>
<feature type="transmembrane region" description="Helical" evidence="1">
    <location>
        <begin position="88"/>
        <end position="109"/>
    </location>
</feature>
<keyword evidence="1" id="KW-1133">Transmembrane helix</keyword>
<dbReference type="InterPro" id="IPR036844">
    <property type="entry name" value="Hint_dom_sf"/>
</dbReference>
<name>A0ABY1L0X5_9FLAO</name>
<keyword evidence="4" id="KW-1185">Reference proteome</keyword>
<dbReference type="InterPro" id="IPR000305">
    <property type="entry name" value="GIY-YIG_endonuc"/>
</dbReference>
<feature type="transmembrane region" description="Helical" evidence="1">
    <location>
        <begin position="58"/>
        <end position="82"/>
    </location>
</feature>
<dbReference type="Pfam" id="PF01541">
    <property type="entry name" value="GIY-YIG"/>
    <property type="match status" value="1"/>
</dbReference>
<sequence length="446" mass="48751">MRDGFEDSIFVGLFNPLLEDSLLPCGVGGKIEIFYSLEDATAACAEEESSFWETLGKAVLVVAAVALIVVTGGAAIAAIGAVAAASGALATGIAVTVAALEVAGCLLTVKALYDYSQDGDEEALFKEVALGFLFLGAGKVIEKGFRAWRAGRAVDDAVEVVDDVIEAGDDVAKIADDVPYDQLGKTKPCFLAGTLVKTPNGNIEIEKIKTGDKVLSFNLKEGKLEEKSVVRTYNNWTDCYFEIKTESKSSINATSKHLFWVKDLKKWIPTKELAVGMSVQNSSGSIEKINTITKSQEVDLPTYNLEIEDYHNYFVGQFGVLVHNQNKPSLFQSTTKNNIEFYKVTDVNGNTVYVGQTQQGIGTRFDQHIAEGSTKGNYKKEWGNPEKFKVEKVEIPKKGPLTPYEAHVWEKHLIEESKANGNPLKNKANPIGETKYNKFKDLHNPC</sequence>